<organism evidence="2 3">
    <name type="scientific">Marinospirillum celere</name>
    <dbReference type="NCBI Taxonomy" id="1122252"/>
    <lineage>
        <taxon>Bacteria</taxon>
        <taxon>Pseudomonadati</taxon>
        <taxon>Pseudomonadota</taxon>
        <taxon>Gammaproteobacteria</taxon>
        <taxon>Oceanospirillales</taxon>
        <taxon>Oceanospirillaceae</taxon>
        <taxon>Marinospirillum</taxon>
    </lineage>
</organism>
<dbReference type="Proteomes" id="UP000199058">
    <property type="component" value="Unassembled WGS sequence"/>
</dbReference>
<evidence type="ECO:0000256" key="1">
    <source>
        <dbReference type="SAM" id="Phobius"/>
    </source>
</evidence>
<keyword evidence="1" id="KW-1133">Transmembrane helix</keyword>
<dbReference type="STRING" id="1122252.SAMN05660443_0256"/>
<feature type="transmembrane region" description="Helical" evidence="1">
    <location>
        <begin position="97"/>
        <end position="116"/>
    </location>
</feature>
<protein>
    <submittedName>
        <fullName evidence="2">Uncharacterized protein</fullName>
    </submittedName>
</protein>
<evidence type="ECO:0000313" key="3">
    <source>
        <dbReference type="Proteomes" id="UP000199058"/>
    </source>
</evidence>
<keyword evidence="1" id="KW-0472">Membrane</keyword>
<keyword evidence="1" id="KW-0812">Transmembrane</keyword>
<feature type="transmembrane region" description="Helical" evidence="1">
    <location>
        <begin position="56"/>
        <end position="77"/>
    </location>
</feature>
<reference evidence="2 3" key="1">
    <citation type="submission" date="2016-10" db="EMBL/GenBank/DDBJ databases">
        <authorList>
            <person name="de Groot N.N."/>
        </authorList>
    </citation>
    <scope>NUCLEOTIDE SEQUENCE [LARGE SCALE GENOMIC DNA]</scope>
    <source>
        <strain evidence="2 3">DSM 18438</strain>
    </source>
</reference>
<sequence>MDFLIFIGFCIAASLLAWGLANAITRWMTQGTREKDPNFKIDFQLHPNQALHKHQLFWLAALTPVAIGLLLNVKIFWGAGFDFSIDGFNHWVTNSKLTLGLMALGIPFGVMVGSFHRTLQTAEQIKLTQSSLRPVLNTSEGVDGDVFYYRIHNTGLGPALIKSASLQVLGSKRDFYNGSDLREWLDTVFKNYKVNILDCVSLNAGYVMQASSKEEIFKIAAKDFSSKTLLSNGCLRVFVEYEDMYGNCFKFPPDTIDQ</sequence>
<evidence type="ECO:0000313" key="2">
    <source>
        <dbReference type="EMBL" id="SFB80838.1"/>
    </source>
</evidence>
<gene>
    <name evidence="2" type="ORF">SAMN05660443_0256</name>
</gene>
<dbReference type="AlphaFoldDB" id="A0A1I1E6D3"/>
<accession>A0A1I1E6D3</accession>
<feature type="transmembrane region" description="Helical" evidence="1">
    <location>
        <begin position="6"/>
        <end position="25"/>
    </location>
</feature>
<proteinExistence type="predicted"/>
<name>A0A1I1E6D3_9GAMM</name>
<dbReference type="EMBL" id="FOLH01000001">
    <property type="protein sequence ID" value="SFB80838.1"/>
    <property type="molecule type" value="Genomic_DNA"/>
</dbReference>
<keyword evidence="3" id="KW-1185">Reference proteome</keyword>